<name>A0ABR3CPE8_9PEZI</name>
<accession>A0ABR3CPE8</accession>
<evidence type="ECO:0000313" key="2">
    <source>
        <dbReference type="EMBL" id="KAL0262502.1"/>
    </source>
</evidence>
<reference evidence="2 3" key="1">
    <citation type="submission" date="2024-02" db="EMBL/GenBank/DDBJ databases">
        <title>De novo assembly and annotation of 12 fungi associated with fruit tree decline syndrome in Ontario, Canada.</title>
        <authorList>
            <person name="Sulman M."/>
            <person name="Ellouze W."/>
            <person name="Ilyukhin E."/>
        </authorList>
    </citation>
    <scope>NUCLEOTIDE SEQUENCE [LARGE SCALE GENOMIC DNA]</scope>
    <source>
        <strain evidence="2 3">FDS-637</strain>
    </source>
</reference>
<feature type="region of interest" description="Disordered" evidence="1">
    <location>
        <begin position="59"/>
        <end position="148"/>
    </location>
</feature>
<dbReference type="RefSeq" id="XP_066635531.1">
    <property type="nucleotide sequence ID" value="XM_066772964.1"/>
</dbReference>
<evidence type="ECO:0000313" key="3">
    <source>
        <dbReference type="Proteomes" id="UP001430584"/>
    </source>
</evidence>
<feature type="compositionally biased region" description="Basic and acidic residues" evidence="1">
    <location>
        <begin position="112"/>
        <end position="121"/>
    </location>
</feature>
<protein>
    <submittedName>
        <fullName evidence="2">Uncharacterized protein</fullName>
    </submittedName>
</protein>
<evidence type="ECO:0000256" key="1">
    <source>
        <dbReference type="SAM" id="MobiDB-lite"/>
    </source>
</evidence>
<organism evidence="2 3">
    <name type="scientific">Diplodia seriata</name>
    <dbReference type="NCBI Taxonomy" id="420778"/>
    <lineage>
        <taxon>Eukaryota</taxon>
        <taxon>Fungi</taxon>
        <taxon>Dikarya</taxon>
        <taxon>Ascomycota</taxon>
        <taxon>Pezizomycotina</taxon>
        <taxon>Dothideomycetes</taxon>
        <taxon>Dothideomycetes incertae sedis</taxon>
        <taxon>Botryosphaeriales</taxon>
        <taxon>Botryosphaeriaceae</taxon>
        <taxon>Diplodia</taxon>
    </lineage>
</organism>
<dbReference type="EMBL" id="JAJVCZ030000002">
    <property type="protein sequence ID" value="KAL0262502.1"/>
    <property type="molecule type" value="Genomic_DNA"/>
</dbReference>
<gene>
    <name evidence="2" type="ORF">SLS55_001470</name>
</gene>
<comment type="caution">
    <text evidence="2">The sequence shown here is derived from an EMBL/GenBank/DDBJ whole genome shotgun (WGS) entry which is preliminary data.</text>
</comment>
<sequence>MPMVWNAEADAKLLLGILKIYDVKINKGPMLDELNSFMGPDCVGLAITNRITRLKKAAEADGIGTANGSVTPAAKTPKSGKRKNGNASGDSSQDNEESPTKKRAGAKAASTPKREMSKSGGEDGDEDELSGKDIKQVVSVFETKKEES</sequence>
<proteinExistence type="predicted"/>
<keyword evidence="3" id="KW-1185">Reference proteome</keyword>
<dbReference type="GeneID" id="92005555"/>
<dbReference type="Proteomes" id="UP001430584">
    <property type="component" value="Unassembled WGS sequence"/>
</dbReference>